<feature type="chain" id="PRO_5043450410" evidence="1">
    <location>
        <begin position="20"/>
        <end position="363"/>
    </location>
</feature>
<evidence type="ECO:0000313" key="3">
    <source>
        <dbReference type="Proteomes" id="UP001050691"/>
    </source>
</evidence>
<dbReference type="AlphaFoldDB" id="A0AAV5ADR1"/>
<name>A0AAV5ADR1_9AGAM</name>
<feature type="signal peptide" evidence="1">
    <location>
        <begin position="1"/>
        <end position="19"/>
    </location>
</feature>
<dbReference type="EMBL" id="BPWL01000006">
    <property type="protein sequence ID" value="GJJ11314.1"/>
    <property type="molecule type" value="Genomic_DNA"/>
</dbReference>
<keyword evidence="3" id="KW-1185">Reference proteome</keyword>
<evidence type="ECO:0000256" key="1">
    <source>
        <dbReference type="SAM" id="SignalP"/>
    </source>
</evidence>
<proteinExistence type="predicted"/>
<keyword evidence="1" id="KW-0732">Signal</keyword>
<evidence type="ECO:0000313" key="2">
    <source>
        <dbReference type="EMBL" id="GJJ11314.1"/>
    </source>
</evidence>
<dbReference type="SUPFAM" id="SSF51445">
    <property type="entry name" value="(Trans)glycosidases"/>
    <property type="match status" value="1"/>
</dbReference>
<protein>
    <submittedName>
        <fullName evidence="2">Uncharacterized protein</fullName>
    </submittedName>
</protein>
<accession>A0AAV5ADR1</accession>
<gene>
    <name evidence="2" type="ORF">Clacol_005546</name>
</gene>
<dbReference type="Proteomes" id="UP001050691">
    <property type="component" value="Unassembled WGS sequence"/>
</dbReference>
<dbReference type="InterPro" id="IPR017853">
    <property type="entry name" value="GH"/>
</dbReference>
<comment type="caution">
    <text evidence="2">The sequence shown here is derived from an EMBL/GenBank/DDBJ whole genome shotgun (WGS) entry which is preliminary data.</text>
</comment>
<organism evidence="2 3">
    <name type="scientific">Clathrus columnatus</name>
    <dbReference type="NCBI Taxonomy" id="1419009"/>
    <lineage>
        <taxon>Eukaryota</taxon>
        <taxon>Fungi</taxon>
        <taxon>Dikarya</taxon>
        <taxon>Basidiomycota</taxon>
        <taxon>Agaricomycotina</taxon>
        <taxon>Agaricomycetes</taxon>
        <taxon>Phallomycetidae</taxon>
        <taxon>Phallales</taxon>
        <taxon>Clathraceae</taxon>
        <taxon>Clathrus</taxon>
    </lineage>
</organism>
<reference evidence="2" key="1">
    <citation type="submission" date="2021-10" db="EMBL/GenBank/DDBJ databases">
        <title>De novo Genome Assembly of Clathrus columnatus (Basidiomycota, Fungi) Using Illumina and Nanopore Sequence Data.</title>
        <authorList>
            <person name="Ogiso-Tanaka E."/>
            <person name="Itagaki H."/>
            <person name="Hosoya T."/>
            <person name="Hosaka K."/>
        </authorList>
    </citation>
    <scope>NUCLEOTIDE SEQUENCE</scope>
    <source>
        <strain evidence="2">MO-923</strain>
    </source>
</reference>
<sequence>MVLSIYLLLIGFLFQFGSATDLTASENQLEDRYPTCFPFNGARLNGLEKPPVSRADWWCPQELQYGFMGYPLEMDNCSDPSNLFPKINADFQRMKREFGATMVRIYAPQCRSVSIWENLLRAGIANNMAVLPQVWWGFEANQSLWKLTANSIVDLLSDPELGPVAPYVFHSIAFGSEPIGDDVDGGPTQFTADLKAFKARIVPFQIPVTISEDWDRPGIMSNQNWTGLGPVGMEIAPIIDLIHVHIMPYYHANIFPTADNVWPYFETYIPFLRKYLPGKPILISQTLWSSILGGSHDRGYGNPGENIGNFTLYWNIIQSKCQYFKRLRVGWFVHTYDDSQEPGLGMINDSGQLKMDFNPPRCM</sequence>